<organism evidence="1 2">
    <name type="scientific">Mucilaginibacter polytrichastri</name>
    <dbReference type="NCBI Taxonomy" id="1302689"/>
    <lineage>
        <taxon>Bacteria</taxon>
        <taxon>Pseudomonadati</taxon>
        <taxon>Bacteroidota</taxon>
        <taxon>Sphingobacteriia</taxon>
        <taxon>Sphingobacteriales</taxon>
        <taxon>Sphingobacteriaceae</taxon>
        <taxon>Mucilaginibacter</taxon>
    </lineage>
</organism>
<reference evidence="1 2" key="1">
    <citation type="submission" date="2016-11" db="EMBL/GenBank/DDBJ databases">
        <title>Whole Genome Sequencing of Mucilaginibacter polytrichastri RG4-7(T) isolated from the moss sample.</title>
        <authorList>
            <person name="Li Y."/>
        </authorList>
    </citation>
    <scope>NUCLEOTIDE SEQUENCE [LARGE SCALE GENOMIC DNA]</scope>
    <source>
        <strain evidence="1 2">RG4-7</strain>
    </source>
</reference>
<evidence type="ECO:0000313" key="2">
    <source>
        <dbReference type="Proteomes" id="UP000186720"/>
    </source>
</evidence>
<accession>A0A1Q5ZTA1</accession>
<dbReference type="EMBL" id="MPPL01000001">
    <property type="protein sequence ID" value="OKS84999.1"/>
    <property type="molecule type" value="Genomic_DNA"/>
</dbReference>
<comment type="caution">
    <text evidence="1">The sequence shown here is derived from an EMBL/GenBank/DDBJ whole genome shotgun (WGS) entry which is preliminary data.</text>
</comment>
<dbReference type="RefSeq" id="WP_074487785.1">
    <property type="nucleotide sequence ID" value="NZ_FPAM01000001.1"/>
</dbReference>
<name>A0A1Q5ZTA1_9SPHI</name>
<proteinExistence type="predicted"/>
<dbReference type="STRING" id="1302689.RG47T_0437"/>
<dbReference type="Proteomes" id="UP000186720">
    <property type="component" value="Unassembled WGS sequence"/>
</dbReference>
<sequence>MPDDFEDLLATNINEKQYFEAFSYSKRKEYLEWFVDTKTEATRQKRMNTAVEWLAEGKSRNWKYQ</sequence>
<evidence type="ECO:0000313" key="1">
    <source>
        <dbReference type="EMBL" id="OKS84999.1"/>
    </source>
</evidence>
<keyword evidence="2" id="KW-1185">Reference proteome</keyword>
<evidence type="ECO:0008006" key="3">
    <source>
        <dbReference type="Google" id="ProtNLM"/>
    </source>
</evidence>
<dbReference type="Pfam" id="PF13376">
    <property type="entry name" value="OmdA"/>
    <property type="match status" value="1"/>
</dbReference>
<dbReference type="AlphaFoldDB" id="A0A1Q5ZTA1"/>
<gene>
    <name evidence="1" type="ORF">RG47T_0437</name>
</gene>
<protein>
    <recommendedName>
        <fullName evidence="3">Bacteriocin-protection protein, YdeI/OmpD-associated family</fullName>
    </recommendedName>
</protein>